<dbReference type="GO" id="GO:0019843">
    <property type="term" value="F:rRNA binding"/>
    <property type="evidence" value="ECO:0007669"/>
    <property type="project" value="UniProtKB-UniRule"/>
</dbReference>
<dbReference type="NCBIfam" id="NF003125">
    <property type="entry name" value="PRK04044.1"/>
    <property type="match status" value="1"/>
</dbReference>
<dbReference type="SUPFAM" id="SSF54768">
    <property type="entry name" value="dsRNA-binding domain-like"/>
    <property type="match status" value="1"/>
</dbReference>
<evidence type="ECO:0000256" key="7">
    <source>
        <dbReference type="ARBA" id="ARBA00035255"/>
    </source>
</evidence>
<comment type="similarity">
    <text evidence="1 8 9">Belongs to the universal ribosomal protein uS5 family.</text>
</comment>
<evidence type="ECO:0000256" key="4">
    <source>
        <dbReference type="ARBA" id="ARBA00022980"/>
    </source>
</evidence>
<keyword evidence="3 8" id="KW-0694">RNA-binding</keyword>
<dbReference type="GO" id="GO:0006412">
    <property type="term" value="P:translation"/>
    <property type="evidence" value="ECO:0007669"/>
    <property type="project" value="UniProtKB-UniRule"/>
</dbReference>
<comment type="function">
    <text evidence="8">With S4 and S12 plays an important role in translational accuracy.</text>
</comment>
<dbReference type="InterPro" id="IPR005711">
    <property type="entry name" value="Ribosomal_uS5_euk/arc"/>
</dbReference>
<protein>
    <recommendedName>
        <fullName evidence="7 8">Small ribosomal subunit protein uS5</fullName>
    </recommendedName>
</protein>
<dbReference type="PANTHER" id="PTHR13718">
    <property type="entry name" value="RIBOSOMAL S SUBUNIT"/>
    <property type="match status" value="1"/>
</dbReference>
<keyword evidence="5 8" id="KW-0687">Ribonucleoprotein</keyword>
<evidence type="ECO:0000256" key="8">
    <source>
        <dbReference type="HAMAP-Rule" id="MF_01307"/>
    </source>
</evidence>
<organism evidence="11 13">
    <name type="scientific">Sulfodiicoccus acidiphilus</name>
    <dbReference type="NCBI Taxonomy" id="1670455"/>
    <lineage>
        <taxon>Archaea</taxon>
        <taxon>Thermoproteota</taxon>
        <taxon>Thermoprotei</taxon>
        <taxon>Sulfolobales</taxon>
        <taxon>Sulfolobaceae</taxon>
        <taxon>Sulfodiicoccus</taxon>
    </lineage>
</organism>
<evidence type="ECO:0000313" key="11">
    <source>
        <dbReference type="EMBL" id="BBD71914.1"/>
    </source>
</evidence>
<dbReference type="Pfam" id="PF03719">
    <property type="entry name" value="Ribosomal_S5_C"/>
    <property type="match status" value="1"/>
</dbReference>
<evidence type="ECO:0000256" key="1">
    <source>
        <dbReference type="ARBA" id="ARBA00008945"/>
    </source>
</evidence>
<comment type="domain">
    <text evidence="8">The N-terminal domain interacts with the head of the 30S subunit; the C-terminal domain interacts with the body and contacts protein S4. The interaction surface between S4 and S5 is involved in control of translational fidelity.</text>
</comment>
<dbReference type="InterPro" id="IPR014721">
    <property type="entry name" value="Ribsml_uS5_D2-typ_fold_subgr"/>
</dbReference>
<dbReference type="Proteomes" id="UP000276741">
    <property type="component" value="Chromosome"/>
</dbReference>
<dbReference type="Pfam" id="PF00333">
    <property type="entry name" value="Ribosomal_S5"/>
    <property type="match status" value="1"/>
</dbReference>
<evidence type="ECO:0000256" key="3">
    <source>
        <dbReference type="ARBA" id="ARBA00022884"/>
    </source>
</evidence>
<evidence type="ECO:0000256" key="6">
    <source>
        <dbReference type="ARBA" id="ARBA00025844"/>
    </source>
</evidence>
<dbReference type="PROSITE" id="PS50881">
    <property type="entry name" value="S5_DSRBD"/>
    <property type="match status" value="1"/>
</dbReference>
<feature type="domain" description="S5 DRBM" evidence="10">
    <location>
        <begin position="55"/>
        <end position="118"/>
    </location>
</feature>
<keyword evidence="4 8" id="KW-0689">Ribosomal protein</keyword>
<dbReference type="EMBL" id="AP018553">
    <property type="protein sequence ID" value="BBD71914.1"/>
    <property type="molecule type" value="Genomic_DNA"/>
</dbReference>
<dbReference type="InterPro" id="IPR020568">
    <property type="entry name" value="Ribosomal_Su5_D2-typ_SF"/>
</dbReference>
<dbReference type="InterPro" id="IPR013810">
    <property type="entry name" value="Ribosomal_uS5_N"/>
</dbReference>
<reference evidence="12" key="4">
    <citation type="submission" date="2020-09" db="EMBL/GenBank/DDBJ databases">
        <authorList>
            <person name="Sun Q."/>
            <person name="Ohkuma M."/>
        </authorList>
    </citation>
    <scope>NUCLEOTIDE SEQUENCE</scope>
    <source>
        <strain evidence="12">JCM 31740</strain>
    </source>
</reference>
<reference evidence="13" key="2">
    <citation type="submission" date="2018-04" db="EMBL/GenBank/DDBJ databases">
        <title>Complete genome sequence of Sulfodiicoccus acidiphilus strain HS-1.</title>
        <authorList>
            <person name="Sakai H.D."/>
            <person name="Kurosawa N."/>
        </authorList>
    </citation>
    <scope>NUCLEOTIDE SEQUENCE [LARGE SCALE GENOMIC DNA]</scope>
    <source>
        <strain evidence="13">HS-1</strain>
    </source>
</reference>
<dbReference type="Proteomes" id="UP000616143">
    <property type="component" value="Unassembled WGS sequence"/>
</dbReference>
<reference evidence="11" key="3">
    <citation type="journal article" date="2019" name="BMC Res. Notes">
        <title>Complete genome sequence of the Sulfodiicoccus acidiphilus strain HS-1T, the first crenarchaeon that lacks polB3, isolated from an acidic hot spring in Ohwaku-dani, Hakone, Japan.</title>
        <authorList>
            <person name="Sakai H.D."/>
            <person name="Kurosawa N."/>
        </authorList>
    </citation>
    <scope>NUCLEOTIDE SEQUENCE</scope>
    <source>
        <strain evidence="11">HS-1</strain>
    </source>
</reference>
<dbReference type="EMBL" id="BMQS01000005">
    <property type="protein sequence ID" value="GGT91420.1"/>
    <property type="molecule type" value="Genomic_DNA"/>
</dbReference>
<dbReference type="NCBIfam" id="TIGR01020">
    <property type="entry name" value="uS5_euk_arch"/>
    <property type="match status" value="1"/>
</dbReference>
<evidence type="ECO:0000256" key="5">
    <source>
        <dbReference type="ARBA" id="ARBA00023274"/>
    </source>
</evidence>
<reference evidence="12" key="1">
    <citation type="journal article" date="2014" name="Int. J. Syst. Evol. Microbiol.">
        <title>Complete genome sequence of Corynebacterium casei LMG S-19264T (=DSM 44701T), isolated from a smear-ripened cheese.</title>
        <authorList>
            <consortium name="US DOE Joint Genome Institute (JGI-PGF)"/>
            <person name="Walter F."/>
            <person name="Albersmeier A."/>
            <person name="Kalinowski J."/>
            <person name="Ruckert C."/>
        </authorList>
    </citation>
    <scope>NUCLEOTIDE SEQUENCE</scope>
    <source>
        <strain evidence="12">JCM 31740</strain>
    </source>
</reference>
<dbReference type="InterPro" id="IPR005324">
    <property type="entry name" value="Ribosomal_uS5_C"/>
</dbReference>
<keyword evidence="2 8" id="KW-0699">rRNA-binding</keyword>
<keyword evidence="13" id="KW-1185">Reference proteome</keyword>
<dbReference type="FunFam" id="3.30.230.10:FF:000004">
    <property type="entry name" value="40S ribosomal protein S2"/>
    <property type="match status" value="1"/>
</dbReference>
<comment type="subunit">
    <text evidence="6 8">Part of the 30S ribosomal subunit. Contacts protein S4.</text>
</comment>
<dbReference type="KEGG" id="sacd:HS1genome_0303"/>
<accession>A0A348B162</accession>
<evidence type="ECO:0000259" key="10">
    <source>
        <dbReference type="PROSITE" id="PS50881"/>
    </source>
</evidence>
<evidence type="ECO:0000256" key="2">
    <source>
        <dbReference type="ARBA" id="ARBA00022730"/>
    </source>
</evidence>
<dbReference type="InterPro" id="IPR047866">
    <property type="entry name" value="Ribosomal_uS5_arc"/>
</dbReference>
<dbReference type="Gene3D" id="3.30.160.20">
    <property type="match status" value="1"/>
</dbReference>
<dbReference type="GO" id="GO:0022627">
    <property type="term" value="C:cytosolic small ribosomal subunit"/>
    <property type="evidence" value="ECO:0007669"/>
    <property type="project" value="TreeGrafter"/>
</dbReference>
<evidence type="ECO:0000256" key="9">
    <source>
        <dbReference type="RuleBase" id="RU003823"/>
    </source>
</evidence>
<name>A0A348B162_9CREN</name>
<dbReference type="AlphaFoldDB" id="A0A348B162"/>
<dbReference type="SUPFAM" id="SSF54211">
    <property type="entry name" value="Ribosomal protein S5 domain 2-like"/>
    <property type="match status" value="1"/>
</dbReference>
<dbReference type="HAMAP" id="MF_01307_A">
    <property type="entry name" value="Ribosomal_uS5_A"/>
    <property type="match status" value="1"/>
</dbReference>
<gene>
    <name evidence="8" type="primary">rps5</name>
    <name evidence="12" type="ORF">GCM10007116_06420</name>
    <name evidence="11" type="ORF">HS1genome_0303</name>
</gene>
<evidence type="ECO:0000313" key="12">
    <source>
        <dbReference type="EMBL" id="GGT91420.1"/>
    </source>
</evidence>
<dbReference type="PANTHER" id="PTHR13718:SF4">
    <property type="entry name" value="40S RIBOSOMAL PROTEIN S2"/>
    <property type="match status" value="1"/>
</dbReference>
<dbReference type="FunFam" id="3.30.160.20:FF:000002">
    <property type="entry name" value="40S ribosomal protein S2"/>
    <property type="match status" value="1"/>
</dbReference>
<evidence type="ECO:0000313" key="13">
    <source>
        <dbReference type="Proteomes" id="UP000276741"/>
    </source>
</evidence>
<dbReference type="InterPro" id="IPR000851">
    <property type="entry name" value="Ribosomal_uS5"/>
</dbReference>
<sequence length="215" mass="23956">MMGEEVPVTNVEEWLPKTTVGKLVKEGKISSIREIFERNLTILEPEIVDALLPNLRYEVMDIDIVQRQTDAGEISRYKVLIIMGNFDGYVAIGSGKAKQVRVAIQKAIRDAKLNVIPVRRGCGSWECTCGQSHSLPFRVRGKAGSVEVELLPAPDGTGLVVGGPLKTLLNYAGIKDTWSSTRGETRTRENMIKAGYNALYNTFKFVTITDWARRR</sequence>
<dbReference type="Gene3D" id="3.30.230.10">
    <property type="match status" value="1"/>
</dbReference>
<proteinExistence type="inferred from homology"/>
<dbReference type="GO" id="GO:0003735">
    <property type="term" value="F:structural constituent of ribosome"/>
    <property type="evidence" value="ECO:0007669"/>
    <property type="project" value="UniProtKB-UniRule"/>
</dbReference>